<evidence type="ECO:0000256" key="9">
    <source>
        <dbReference type="HAMAP-Rule" id="MF_00131"/>
    </source>
</evidence>
<dbReference type="PANTHER" id="PTHR43406">
    <property type="entry name" value="TRYPTOPHAN SYNTHASE, ALPHA CHAIN"/>
    <property type="match status" value="1"/>
</dbReference>
<evidence type="ECO:0000256" key="7">
    <source>
        <dbReference type="ARBA" id="ARBA00023239"/>
    </source>
</evidence>
<comment type="pathway">
    <text evidence="2 9">Amino-acid biosynthesis; L-tryptophan biosynthesis; L-tryptophan from chorismate: step 5/5.</text>
</comment>
<proteinExistence type="inferred from homology"/>
<dbReference type="PROSITE" id="PS00167">
    <property type="entry name" value="TRP_SYNTHASE_ALPHA"/>
    <property type="match status" value="1"/>
</dbReference>
<sequence>MSRIAQRFQQLQDSKRTALIPFITAGDPTPQITVPLMQAMVSAGADVIELGVPFSDPMADGPVIQRATERALAQGVSLTAVLEMVRQFRESDATTPVVLMGYLNPIEVMGYAQFAQQAAAAGVDGALIVDLPPEEGHDLIALMKAQGLDLVYLLAPTSTAARIKRIGDVASGFVYYVSVKGVTGAGHLDTAAVAAQVGAIKSLIPLPVGVGFGIKDAETAAKVAQVADAVIVGSAIVSQIETLAATPERIPDTIGNFLAELRQAIDAVDCSVTSRAAE</sequence>
<dbReference type="GO" id="GO:0005829">
    <property type="term" value="C:cytosol"/>
    <property type="evidence" value="ECO:0007669"/>
    <property type="project" value="TreeGrafter"/>
</dbReference>
<keyword evidence="6 9" id="KW-0057">Aromatic amino acid biosynthesis</keyword>
<accession>A0A2S7XNV5</accession>
<dbReference type="RefSeq" id="WP_105074174.1">
    <property type="nucleotide sequence ID" value="NZ_PPGH01000037.1"/>
</dbReference>
<dbReference type="InterPro" id="IPR011060">
    <property type="entry name" value="RibuloseP-bd_barrel"/>
</dbReference>
<dbReference type="UniPathway" id="UPA00035">
    <property type="reaction ID" value="UER00044"/>
</dbReference>
<evidence type="ECO:0000256" key="5">
    <source>
        <dbReference type="ARBA" id="ARBA00022822"/>
    </source>
</evidence>
<dbReference type="OrthoDB" id="9804578at2"/>
<dbReference type="Gene3D" id="3.20.20.70">
    <property type="entry name" value="Aldolase class I"/>
    <property type="match status" value="1"/>
</dbReference>
<dbReference type="InterPro" id="IPR018204">
    <property type="entry name" value="Trp_synthase_alpha_AS"/>
</dbReference>
<dbReference type="Pfam" id="PF00290">
    <property type="entry name" value="Trp_syntA"/>
    <property type="match status" value="1"/>
</dbReference>
<comment type="subunit">
    <text evidence="3 9">Tetramer of two alpha and two beta chains.</text>
</comment>
<evidence type="ECO:0000313" key="11">
    <source>
        <dbReference type="EMBL" id="PQJ95118.1"/>
    </source>
</evidence>
<evidence type="ECO:0000256" key="3">
    <source>
        <dbReference type="ARBA" id="ARBA00011270"/>
    </source>
</evidence>
<evidence type="ECO:0000256" key="1">
    <source>
        <dbReference type="ARBA" id="ARBA00003365"/>
    </source>
</evidence>
<evidence type="ECO:0000313" key="12">
    <source>
        <dbReference type="Proteomes" id="UP000239936"/>
    </source>
</evidence>
<comment type="catalytic activity">
    <reaction evidence="8 9">
        <text>(1S,2R)-1-C-(indol-3-yl)glycerol 3-phosphate + L-serine = D-glyceraldehyde 3-phosphate + L-tryptophan + H2O</text>
        <dbReference type="Rhea" id="RHEA:10532"/>
        <dbReference type="ChEBI" id="CHEBI:15377"/>
        <dbReference type="ChEBI" id="CHEBI:33384"/>
        <dbReference type="ChEBI" id="CHEBI:57912"/>
        <dbReference type="ChEBI" id="CHEBI:58866"/>
        <dbReference type="ChEBI" id="CHEBI:59776"/>
        <dbReference type="EC" id="4.2.1.20"/>
    </reaction>
</comment>
<dbReference type="Proteomes" id="UP000239936">
    <property type="component" value="Unassembled WGS sequence"/>
</dbReference>
<gene>
    <name evidence="9" type="primary">trpA</name>
    <name evidence="11" type="ORF">CXB77_12490</name>
</gene>
<comment type="caution">
    <text evidence="11">The sequence shown here is derived from an EMBL/GenBank/DDBJ whole genome shotgun (WGS) entry which is preliminary data.</text>
</comment>
<keyword evidence="4 9" id="KW-0028">Amino-acid biosynthesis</keyword>
<evidence type="ECO:0000256" key="2">
    <source>
        <dbReference type="ARBA" id="ARBA00004733"/>
    </source>
</evidence>
<name>A0A2S7XNV5_9GAMM</name>
<reference evidence="11 12" key="1">
    <citation type="submission" date="2018-01" db="EMBL/GenBank/DDBJ databases">
        <title>The complete genome sequence of Chromatium okenii LaCa, a purple sulfur bacterium with a turbulent life.</title>
        <authorList>
            <person name="Luedin S.M."/>
            <person name="Liechti N."/>
            <person name="Storelli N."/>
            <person name="Danza F."/>
            <person name="Wittwer M."/>
            <person name="Pothier J.F."/>
            <person name="Tonolla M.A."/>
        </authorList>
    </citation>
    <scope>NUCLEOTIDE SEQUENCE [LARGE SCALE GENOMIC DNA]</scope>
    <source>
        <strain evidence="11 12">LaCa</strain>
    </source>
</reference>
<dbReference type="PANTHER" id="PTHR43406:SF1">
    <property type="entry name" value="TRYPTOPHAN SYNTHASE ALPHA CHAIN, CHLOROPLASTIC"/>
    <property type="match status" value="1"/>
</dbReference>
<dbReference type="FunFam" id="3.20.20.70:FF:000037">
    <property type="entry name" value="Tryptophan synthase alpha chain"/>
    <property type="match status" value="1"/>
</dbReference>
<evidence type="ECO:0000256" key="6">
    <source>
        <dbReference type="ARBA" id="ARBA00023141"/>
    </source>
</evidence>
<dbReference type="EMBL" id="PPGH01000037">
    <property type="protein sequence ID" value="PQJ95118.1"/>
    <property type="molecule type" value="Genomic_DNA"/>
</dbReference>
<dbReference type="NCBIfam" id="TIGR00262">
    <property type="entry name" value="trpA"/>
    <property type="match status" value="1"/>
</dbReference>
<organism evidence="11 12">
    <name type="scientific">Chromatium okenii</name>
    <dbReference type="NCBI Taxonomy" id="61644"/>
    <lineage>
        <taxon>Bacteria</taxon>
        <taxon>Pseudomonadati</taxon>
        <taxon>Pseudomonadota</taxon>
        <taxon>Gammaproteobacteria</taxon>
        <taxon>Chromatiales</taxon>
        <taxon>Chromatiaceae</taxon>
        <taxon>Chromatium</taxon>
    </lineage>
</organism>
<dbReference type="AlphaFoldDB" id="A0A2S7XNV5"/>
<keyword evidence="7 9" id="KW-0456">Lyase</keyword>
<dbReference type="EC" id="4.2.1.20" evidence="9"/>
<dbReference type="HAMAP" id="MF_00131">
    <property type="entry name" value="Trp_synth_alpha"/>
    <property type="match status" value="1"/>
</dbReference>
<dbReference type="CDD" id="cd04724">
    <property type="entry name" value="Tryptophan_synthase_alpha"/>
    <property type="match status" value="1"/>
</dbReference>
<protein>
    <recommendedName>
        <fullName evidence="9">Tryptophan synthase alpha chain</fullName>
        <ecNumber evidence="9">4.2.1.20</ecNumber>
    </recommendedName>
</protein>
<comment type="function">
    <text evidence="1 9">The alpha subunit is responsible for the aldol cleavage of indoleglycerol phosphate to indole and glyceraldehyde 3-phosphate.</text>
</comment>
<dbReference type="SUPFAM" id="SSF51366">
    <property type="entry name" value="Ribulose-phoshate binding barrel"/>
    <property type="match status" value="1"/>
</dbReference>
<evidence type="ECO:0000256" key="10">
    <source>
        <dbReference type="RuleBase" id="RU003662"/>
    </source>
</evidence>
<feature type="active site" description="Proton acceptor" evidence="9">
    <location>
        <position position="60"/>
    </location>
</feature>
<dbReference type="InterPro" id="IPR013785">
    <property type="entry name" value="Aldolase_TIM"/>
</dbReference>
<comment type="similarity">
    <text evidence="9 10">Belongs to the TrpA family.</text>
</comment>
<dbReference type="InterPro" id="IPR002028">
    <property type="entry name" value="Trp_synthase_suA"/>
</dbReference>
<dbReference type="GO" id="GO:0004834">
    <property type="term" value="F:tryptophan synthase activity"/>
    <property type="evidence" value="ECO:0007669"/>
    <property type="project" value="UniProtKB-UniRule"/>
</dbReference>
<keyword evidence="12" id="KW-1185">Reference proteome</keyword>
<feature type="active site" description="Proton acceptor" evidence="9">
    <location>
        <position position="49"/>
    </location>
</feature>
<evidence type="ECO:0000256" key="4">
    <source>
        <dbReference type="ARBA" id="ARBA00022605"/>
    </source>
</evidence>
<keyword evidence="5 9" id="KW-0822">Tryptophan biosynthesis</keyword>
<evidence type="ECO:0000256" key="8">
    <source>
        <dbReference type="ARBA" id="ARBA00049047"/>
    </source>
</evidence>